<evidence type="ECO:0000313" key="2">
    <source>
        <dbReference type="Proteomes" id="UP001732700"/>
    </source>
</evidence>
<reference evidence="1" key="2">
    <citation type="submission" date="2025-09" db="UniProtKB">
        <authorList>
            <consortium name="EnsemblPlants"/>
        </authorList>
    </citation>
    <scope>IDENTIFICATION</scope>
</reference>
<evidence type="ECO:0000313" key="1">
    <source>
        <dbReference type="EnsemblPlants" id="AVESA.00010b.r2.2AG0259020.1.CDS.1"/>
    </source>
</evidence>
<accession>A0ACD5UIQ4</accession>
<name>A0ACD5UIQ4_AVESA</name>
<proteinExistence type="predicted"/>
<reference evidence="1" key="1">
    <citation type="submission" date="2021-05" db="EMBL/GenBank/DDBJ databases">
        <authorList>
            <person name="Scholz U."/>
            <person name="Mascher M."/>
            <person name="Fiebig A."/>
        </authorList>
    </citation>
    <scope>NUCLEOTIDE SEQUENCE [LARGE SCALE GENOMIC DNA]</scope>
</reference>
<keyword evidence="2" id="KW-1185">Reference proteome</keyword>
<organism evidence="1 2">
    <name type="scientific">Avena sativa</name>
    <name type="common">Oat</name>
    <dbReference type="NCBI Taxonomy" id="4498"/>
    <lineage>
        <taxon>Eukaryota</taxon>
        <taxon>Viridiplantae</taxon>
        <taxon>Streptophyta</taxon>
        <taxon>Embryophyta</taxon>
        <taxon>Tracheophyta</taxon>
        <taxon>Spermatophyta</taxon>
        <taxon>Magnoliopsida</taxon>
        <taxon>Liliopsida</taxon>
        <taxon>Poales</taxon>
        <taxon>Poaceae</taxon>
        <taxon>BOP clade</taxon>
        <taxon>Pooideae</taxon>
        <taxon>Poodae</taxon>
        <taxon>Poeae</taxon>
        <taxon>Poeae Chloroplast Group 1 (Aveneae type)</taxon>
        <taxon>Aveninae</taxon>
        <taxon>Avena</taxon>
    </lineage>
</organism>
<dbReference type="EnsemblPlants" id="AVESA.00010b.r2.2AG0259020.1">
    <property type="protein sequence ID" value="AVESA.00010b.r2.2AG0259020.1.CDS.1"/>
    <property type="gene ID" value="AVESA.00010b.r2.2AG0259020"/>
</dbReference>
<protein>
    <submittedName>
        <fullName evidence="1">Uncharacterized protein</fullName>
    </submittedName>
</protein>
<dbReference type="Proteomes" id="UP001732700">
    <property type="component" value="Chromosome 2A"/>
</dbReference>
<sequence length="319" mass="36379">MFFSGFFVWEEEIIDLIKKRPAFLTTFIPTSRSVFGSKQRSFKSFFSGAPRAARRLGNHHVVPLVSRCGLLLVRLDSPDSPDDIVHLVVCNLLARTCHELPPLECDWKFSKSGYAILTGVDCSSNATTQPSQACSAFFKVLIIGNDMYHQPKNLHSFTSGEKRWRRPSKFPFTAKWMSGSETLRNPHAVVWRGTAYWLFRYSSWHTIGMDGQTCHVSVSEIKTLFGHRKIHTYDEAQLTITTDGELSVFHMQKRGYQLEEWTRQEDGDASRWLCAPDVQLKPPRRMNLLILGEKGGMLLVKNTQGDVYIVDLDTGGWTR</sequence>